<keyword evidence="4" id="KW-1185">Reference proteome</keyword>
<proteinExistence type="predicted"/>
<evidence type="ECO:0000313" key="2">
    <source>
        <dbReference type="EMBL" id="CUW10836.1"/>
    </source>
</evidence>
<protein>
    <submittedName>
        <fullName evidence="2">Uncharacterized protein</fullName>
    </submittedName>
</protein>
<evidence type="ECO:0000313" key="1">
    <source>
        <dbReference type="EMBL" id="CUW09760.1"/>
    </source>
</evidence>
<evidence type="ECO:0000313" key="3">
    <source>
        <dbReference type="Proteomes" id="UP000198868"/>
    </source>
</evidence>
<reference evidence="3 4" key="1">
    <citation type="submission" date="2015-12" db="EMBL/GenBank/DDBJ databases">
        <authorList>
            <person name="Andreevskaya M."/>
        </authorList>
    </citation>
    <scope>NUCLEOTIDE SEQUENCE [LARGE SCALE GENOMIC DNA]</scope>
    <source>
        <strain evidence="1 4">KSL4-2</strain>
        <strain evidence="2 3">PL111</strain>
    </source>
</reference>
<comment type="caution">
    <text evidence="2">The sequence shown here is derived from an EMBL/GenBank/DDBJ whole genome shotgun (WGS) entry which is preliminary data.</text>
</comment>
<dbReference type="AlphaFoldDB" id="A0AAN2UGF7"/>
<name>A0AAN2UGF7_9LACO</name>
<dbReference type="Proteomes" id="UP000199047">
    <property type="component" value="Unassembled WGS sequence"/>
</dbReference>
<accession>A0AAN2UGF7</accession>
<evidence type="ECO:0000313" key="4">
    <source>
        <dbReference type="Proteomes" id="UP000199047"/>
    </source>
</evidence>
<dbReference type="EMBL" id="FBTB01000010">
    <property type="protein sequence ID" value="CUW09760.1"/>
    <property type="molecule type" value="Genomic_DNA"/>
</dbReference>
<dbReference type="Proteomes" id="UP000198868">
    <property type="component" value="Unassembled WGS sequence"/>
</dbReference>
<organism evidence="2 3">
    <name type="scientific">Leuconostoc inhae</name>
    <dbReference type="NCBI Taxonomy" id="178001"/>
    <lineage>
        <taxon>Bacteria</taxon>
        <taxon>Bacillati</taxon>
        <taxon>Bacillota</taxon>
        <taxon>Bacilli</taxon>
        <taxon>Lactobacillales</taxon>
        <taxon>Lactobacillaceae</taxon>
        <taxon>Leuconostoc</taxon>
    </lineage>
</organism>
<dbReference type="EMBL" id="FBTU01000016">
    <property type="protein sequence ID" value="CUW10836.1"/>
    <property type="molecule type" value="Genomic_DNA"/>
</dbReference>
<sequence length="39" mass="4515">MDKVLNNKLVDMNPVLNWAHADQFYFDTGHKLQNVLADV</sequence>
<gene>
    <name evidence="1" type="ORF">KSL4_1602</name>
    <name evidence="2" type="ORF">PL111_1659</name>
</gene>